<dbReference type="GO" id="GO:0008395">
    <property type="term" value="F:steroid hydroxylase activity"/>
    <property type="evidence" value="ECO:0007669"/>
    <property type="project" value="TreeGrafter"/>
</dbReference>
<evidence type="ECO:0000256" key="5">
    <source>
        <dbReference type="ARBA" id="ARBA00023004"/>
    </source>
</evidence>
<evidence type="ECO:0000256" key="7">
    <source>
        <dbReference type="RuleBase" id="RU000461"/>
    </source>
</evidence>
<dbReference type="InterPro" id="IPR036396">
    <property type="entry name" value="Cyt_P450_sf"/>
</dbReference>
<keyword evidence="7" id="KW-0560">Oxidoreductase</keyword>
<dbReference type="GO" id="GO:0005506">
    <property type="term" value="F:iron ion binding"/>
    <property type="evidence" value="ECO:0007669"/>
    <property type="project" value="InterPro"/>
</dbReference>
<feature type="binding site" description="axial binding residue" evidence="6">
    <location>
        <position position="421"/>
    </location>
    <ligand>
        <name>heme</name>
        <dbReference type="ChEBI" id="CHEBI:30413"/>
    </ligand>
    <ligandPart>
        <name>Fe</name>
        <dbReference type="ChEBI" id="CHEBI:18248"/>
    </ligandPart>
</feature>
<dbReference type="Pfam" id="PF00067">
    <property type="entry name" value="p450"/>
    <property type="match status" value="1"/>
</dbReference>
<comment type="caution">
    <text evidence="8">The sequence shown here is derived from an EMBL/GenBank/DDBJ whole genome shotgun (WGS) entry which is preliminary data.</text>
</comment>
<reference evidence="8" key="1">
    <citation type="journal article" date="2020" name="Stud. Mycol.">
        <title>101 Dothideomycetes genomes: a test case for predicting lifestyles and emergence of pathogens.</title>
        <authorList>
            <person name="Haridas S."/>
            <person name="Albert R."/>
            <person name="Binder M."/>
            <person name="Bloem J."/>
            <person name="Labutti K."/>
            <person name="Salamov A."/>
            <person name="Andreopoulos B."/>
            <person name="Baker S."/>
            <person name="Barry K."/>
            <person name="Bills G."/>
            <person name="Bluhm B."/>
            <person name="Cannon C."/>
            <person name="Castanera R."/>
            <person name="Culley D."/>
            <person name="Daum C."/>
            <person name="Ezra D."/>
            <person name="Gonzalez J."/>
            <person name="Henrissat B."/>
            <person name="Kuo A."/>
            <person name="Liang C."/>
            <person name="Lipzen A."/>
            <person name="Lutzoni F."/>
            <person name="Magnuson J."/>
            <person name="Mondo S."/>
            <person name="Nolan M."/>
            <person name="Ohm R."/>
            <person name="Pangilinan J."/>
            <person name="Park H.-J."/>
            <person name="Ramirez L."/>
            <person name="Alfaro M."/>
            <person name="Sun H."/>
            <person name="Tritt A."/>
            <person name="Yoshinaga Y."/>
            <person name="Zwiers L.-H."/>
            <person name="Turgeon B."/>
            <person name="Goodwin S."/>
            <person name="Spatafora J."/>
            <person name="Crous P."/>
            <person name="Grigoriev I."/>
        </authorList>
    </citation>
    <scope>NUCLEOTIDE SEQUENCE</scope>
    <source>
        <strain evidence="8">CBS 125425</strain>
    </source>
</reference>
<sequence length="483" mass="54817">MEALLTGLLARVAFTAIASLLSWRVWRFTIRPRFYPQEPKELPYWIPCKNRTTLEYFLPSREPFSMTIAGETIYIATSAKDVNDVWSSSKTISINPIAEQMHVAAGLSKEQANFLFQVHHEASYNVNKVKPVIPNQYFIELHHQQLHPGPELEELIKGSAVPSIIEHLNFPKGAHPAVIQKEGKAIIIEAYYGPKMLEMFPNLSKDFTEWEHVAWKLLFSLPSFLSGDMVTVKQNLFGSLATYLRLPRNERPDEAPFVTRIEDMLREHGFDEDLIGTCLFFHFWAINGNVYKLAFWLTAHLSQDPELMQQIREEVQPATKIGSIDDTFLSEKCPALSSLVDETLRLTVTSSLARQLLQTTVIGGKTLEKGRKIMLPIRGLHYDESIWGASPDTLHPKRFLENPKMAKNTSFRPWGGGHTLCPGRFLARRMVNVFVAELLSKYEIGVESNVFPRGDGARPAPGVIPWRKGDDVLLRLTPRGVRT</sequence>
<evidence type="ECO:0000256" key="4">
    <source>
        <dbReference type="ARBA" id="ARBA00022723"/>
    </source>
</evidence>
<dbReference type="InterPro" id="IPR017972">
    <property type="entry name" value="Cyt_P450_CS"/>
</dbReference>
<accession>A0A9P4UXL2</accession>
<dbReference type="EMBL" id="ML996180">
    <property type="protein sequence ID" value="KAF2732252.1"/>
    <property type="molecule type" value="Genomic_DNA"/>
</dbReference>
<keyword evidence="9" id="KW-1185">Reference proteome</keyword>
<keyword evidence="4 6" id="KW-0479">Metal-binding</keyword>
<organism evidence="8 9">
    <name type="scientific">Polyplosphaeria fusca</name>
    <dbReference type="NCBI Taxonomy" id="682080"/>
    <lineage>
        <taxon>Eukaryota</taxon>
        <taxon>Fungi</taxon>
        <taxon>Dikarya</taxon>
        <taxon>Ascomycota</taxon>
        <taxon>Pezizomycotina</taxon>
        <taxon>Dothideomycetes</taxon>
        <taxon>Pleosporomycetidae</taxon>
        <taxon>Pleosporales</taxon>
        <taxon>Tetraplosphaeriaceae</taxon>
        <taxon>Polyplosphaeria</taxon>
    </lineage>
</organism>
<gene>
    <name evidence="8" type="ORF">EJ04DRAFT_497224</name>
</gene>
<keyword evidence="3 6" id="KW-0349">Heme</keyword>
<comment type="cofactor">
    <cofactor evidence="1 6">
        <name>heme</name>
        <dbReference type="ChEBI" id="CHEBI:30413"/>
    </cofactor>
</comment>
<dbReference type="SUPFAM" id="SSF48264">
    <property type="entry name" value="Cytochrome P450"/>
    <property type="match status" value="1"/>
</dbReference>
<dbReference type="Proteomes" id="UP000799444">
    <property type="component" value="Unassembled WGS sequence"/>
</dbReference>
<proteinExistence type="inferred from homology"/>
<dbReference type="OrthoDB" id="1470350at2759"/>
<evidence type="ECO:0000256" key="1">
    <source>
        <dbReference type="ARBA" id="ARBA00001971"/>
    </source>
</evidence>
<evidence type="ECO:0000313" key="8">
    <source>
        <dbReference type="EMBL" id="KAF2732252.1"/>
    </source>
</evidence>
<dbReference type="AlphaFoldDB" id="A0A9P4UXL2"/>
<dbReference type="GO" id="GO:0016705">
    <property type="term" value="F:oxidoreductase activity, acting on paired donors, with incorporation or reduction of molecular oxygen"/>
    <property type="evidence" value="ECO:0007669"/>
    <property type="project" value="InterPro"/>
</dbReference>
<dbReference type="PROSITE" id="PS00086">
    <property type="entry name" value="CYTOCHROME_P450"/>
    <property type="match status" value="1"/>
</dbReference>
<evidence type="ECO:0000256" key="6">
    <source>
        <dbReference type="PIRSR" id="PIRSR602403-1"/>
    </source>
</evidence>
<dbReference type="PRINTS" id="PR00465">
    <property type="entry name" value="EP450IV"/>
</dbReference>
<evidence type="ECO:0000256" key="3">
    <source>
        <dbReference type="ARBA" id="ARBA00022617"/>
    </source>
</evidence>
<name>A0A9P4UXL2_9PLEO</name>
<dbReference type="InterPro" id="IPR002403">
    <property type="entry name" value="Cyt_P450_E_grp-IV"/>
</dbReference>
<dbReference type="InterPro" id="IPR001128">
    <property type="entry name" value="Cyt_P450"/>
</dbReference>
<keyword evidence="7" id="KW-0503">Monooxygenase</keyword>
<dbReference type="PANTHER" id="PTHR24304:SF2">
    <property type="entry name" value="24-HYDROXYCHOLESTEROL 7-ALPHA-HYDROXYLASE"/>
    <property type="match status" value="1"/>
</dbReference>
<dbReference type="InterPro" id="IPR050529">
    <property type="entry name" value="CYP450_sterol_14alpha_dmase"/>
</dbReference>
<keyword evidence="5 6" id="KW-0408">Iron</keyword>
<comment type="similarity">
    <text evidence="2 7">Belongs to the cytochrome P450 family.</text>
</comment>
<dbReference type="GO" id="GO:0020037">
    <property type="term" value="F:heme binding"/>
    <property type="evidence" value="ECO:0007669"/>
    <property type="project" value="InterPro"/>
</dbReference>
<dbReference type="Gene3D" id="1.10.630.10">
    <property type="entry name" value="Cytochrome P450"/>
    <property type="match status" value="1"/>
</dbReference>
<evidence type="ECO:0000313" key="9">
    <source>
        <dbReference type="Proteomes" id="UP000799444"/>
    </source>
</evidence>
<evidence type="ECO:0000256" key="2">
    <source>
        <dbReference type="ARBA" id="ARBA00010617"/>
    </source>
</evidence>
<dbReference type="PANTHER" id="PTHR24304">
    <property type="entry name" value="CYTOCHROME P450 FAMILY 7"/>
    <property type="match status" value="1"/>
</dbReference>
<protein>
    <submittedName>
        <fullName evidence="8">Cytochrome P450</fullName>
    </submittedName>
</protein>
<dbReference type="CDD" id="cd11040">
    <property type="entry name" value="CYP7_CYP8-like"/>
    <property type="match status" value="1"/>
</dbReference>